<name>A0A022QBD1_ERYGU</name>
<keyword evidence="1" id="KW-1133">Transmembrane helix</keyword>
<keyword evidence="3" id="KW-1185">Reference proteome</keyword>
<evidence type="ECO:0000313" key="2">
    <source>
        <dbReference type="EMBL" id="EYU25281.1"/>
    </source>
</evidence>
<dbReference type="AlphaFoldDB" id="A0A022QBD1"/>
<gene>
    <name evidence="2" type="ORF">MIMGU_mgv1a004906mg</name>
</gene>
<feature type="transmembrane region" description="Helical" evidence="1">
    <location>
        <begin position="475"/>
        <end position="498"/>
    </location>
</feature>
<organism evidence="2 3">
    <name type="scientific">Erythranthe guttata</name>
    <name type="common">Yellow monkey flower</name>
    <name type="synonym">Mimulus guttatus</name>
    <dbReference type="NCBI Taxonomy" id="4155"/>
    <lineage>
        <taxon>Eukaryota</taxon>
        <taxon>Viridiplantae</taxon>
        <taxon>Streptophyta</taxon>
        <taxon>Embryophyta</taxon>
        <taxon>Tracheophyta</taxon>
        <taxon>Spermatophyta</taxon>
        <taxon>Magnoliopsida</taxon>
        <taxon>eudicotyledons</taxon>
        <taxon>Gunneridae</taxon>
        <taxon>Pentapetalae</taxon>
        <taxon>asterids</taxon>
        <taxon>lamiids</taxon>
        <taxon>Lamiales</taxon>
        <taxon>Phrymaceae</taxon>
        <taxon>Erythranthe</taxon>
    </lineage>
</organism>
<dbReference type="eggNOG" id="ENOG502SIIZ">
    <property type="taxonomic scope" value="Eukaryota"/>
</dbReference>
<dbReference type="PANTHER" id="PTHR31549">
    <property type="entry name" value="PROTEIN, PUTATIVE (DUF247)-RELATED-RELATED"/>
    <property type="match status" value="1"/>
</dbReference>
<dbReference type="PANTHER" id="PTHR31549:SF289">
    <property type="match status" value="1"/>
</dbReference>
<dbReference type="InterPro" id="IPR004158">
    <property type="entry name" value="DUF247_pln"/>
</dbReference>
<protein>
    <submittedName>
        <fullName evidence="2">Uncharacterized protein</fullName>
    </submittedName>
</protein>
<dbReference type="EMBL" id="KI632003">
    <property type="protein sequence ID" value="EYU25281.1"/>
    <property type="molecule type" value="Genomic_DNA"/>
</dbReference>
<dbReference type="Proteomes" id="UP000030748">
    <property type="component" value="Unassembled WGS sequence"/>
</dbReference>
<keyword evidence="1" id="KW-0812">Transmembrane</keyword>
<dbReference type="STRING" id="4155.A0A022QBD1"/>
<sequence>MPSPNSMLRSVNSEERWTTEMFRSFPAEEEGIHINLNLPPCVFRVPTSFVETKPDAYVPHHVGLGPYHHLRPDLYTAQRRKLAVVAKLHPRINLRAVAEGIAKWEPFIRQCHDEYLDFDPQTLAWILAVDAFYLVNFLNNYSVATSNNKAETEKLAGDVLMLENQIPSLIIAGIFYHLVAPGDDEVRRLLELERFHIFCWDVSPLPVPLLGVGPGVVAEAMLEGHLLKLMYYFIVNCTIVRLDSPIFMAHVDNPGFVLAENLKMGVDAAAGVGVPGAAIVQQLVSLAEKVPWDSVLALFKKGDPDGKSPSLLVEEIDIPCVSQLVDLAGIRFSVVPGGIREFKYDVEEKKFYLPKINIKSNSEVVLRNLLAYEAAAKPGGPDVLELAEFVDLMCGIIDTPRDVEILRKEEIIVSDLTDEEIAPIFNGIKRSTGNKEKKTTDIEKAVEKVNVEYGNVPKVKVYRLMKKYVYGSWKFLTVFSMVIVVLLLLLQAFCLVYGCSKHWFK</sequence>
<proteinExistence type="predicted"/>
<evidence type="ECO:0000256" key="1">
    <source>
        <dbReference type="SAM" id="Phobius"/>
    </source>
</evidence>
<reference evidence="2 3" key="1">
    <citation type="journal article" date="2013" name="Proc. Natl. Acad. Sci. U.S.A.">
        <title>Fine-scale variation in meiotic recombination in Mimulus inferred from population shotgun sequencing.</title>
        <authorList>
            <person name="Hellsten U."/>
            <person name="Wright K.M."/>
            <person name="Jenkins J."/>
            <person name="Shu S."/>
            <person name="Yuan Y."/>
            <person name="Wessler S.R."/>
            <person name="Schmutz J."/>
            <person name="Willis J.H."/>
            <person name="Rokhsar D.S."/>
        </authorList>
    </citation>
    <scope>NUCLEOTIDE SEQUENCE [LARGE SCALE GENOMIC DNA]</scope>
    <source>
        <strain evidence="3">cv. DUN x IM62</strain>
    </source>
</reference>
<evidence type="ECO:0000313" key="3">
    <source>
        <dbReference type="Proteomes" id="UP000030748"/>
    </source>
</evidence>
<accession>A0A022QBD1</accession>
<dbReference type="Pfam" id="PF03140">
    <property type="entry name" value="DUF247"/>
    <property type="match status" value="1"/>
</dbReference>
<keyword evidence="1" id="KW-0472">Membrane</keyword>
<dbReference type="PhylomeDB" id="A0A022QBD1"/>